<reference evidence="1" key="2">
    <citation type="journal article" date="2022" name="New Phytol.">
        <title>Evolutionary transition to the ectomycorrhizal habit in the genomes of a hyperdiverse lineage of mushroom-forming fungi.</title>
        <authorList>
            <person name="Looney B."/>
            <person name="Miyauchi S."/>
            <person name="Morin E."/>
            <person name="Drula E."/>
            <person name="Courty P.E."/>
            <person name="Kohler A."/>
            <person name="Kuo A."/>
            <person name="LaButti K."/>
            <person name="Pangilinan J."/>
            <person name="Lipzen A."/>
            <person name="Riley R."/>
            <person name="Andreopoulos W."/>
            <person name="He G."/>
            <person name="Johnson J."/>
            <person name="Nolan M."/>
            <person name="Tritt A."/>
            <person name="Barry K.W."/>
            <person name="Grigoriev I.V."/>
            <person name="Nagy L.G."/>
            <person name="Hibbett D."/>
            <person name="Henrissat B."/>
            <person name="Matheny P.B."/>
            <person name="Labbe J."/>
            <person name="Martin F.M."/>
        </authorList>
    </citation>
    <scope>NUCLEOTIDE SEQUENCE</scope>
    <source>
        <strain evidence="1">EC-137</strain>
    </source>
</reference>
<protein>
    <submittedName>
        <fullName evidence="1">Uncharacterized protein</fullName>
    </submittedName>
</protein>
<name>A0ACB8QLA7_9AGAM</name>
<comment type="caution">
    <text evidence="1">The sequence shown here is derived from an EMBL/GenBank/DDBJ whole genome shotgun (WGS) entry which is preliminary data.</text>
</comment>
<evidence type="ECO:0000313" key="1">
    <source>
        <dbReference type="EMBL" id="KAI0032606.1"/>
    </source>
</evidence>
<dbReference type="Proteomes" id="UP000814128">
    <property type="component" value="Unassembled WGS sequence"/>
</dbReference>
<dbReference type="EMBL" id="MU273541">
    <property type="protein sequence ID" value="KAI0032606.1"/>
    <property type="molecule type" value="Genomic_DNA"/>
</dbReference>
<organism evidence="1 2">
    <name type="scientific">Vararia minispora EC-137</name>
    <dbReference type="NCBI Taxonomy" id="1314806"/>
    <lineage>
        <taxon>Eukaryota</taxon>
        <taxon>Fungi</taxon>
        <taxon>Dikarya</taxon>
        <taxon>Basidiomycota</taxon>
        <taxon>Agaricomycotina</taxon>
        <taxon>Agaricomycetes</taxon>
        <taxon>Russulales</taxon>
        <taxon>Lachnocladiaceae</taxon>
        <taxon>Vararia</taxon>
    </lineage>
</organism>
<keyword evidence="2" id="KW-1185">Reference proteome</keyword>
<feature type="non-terminal residue" evidence="1">
    <location>
        <position position="202"/>
    </location>
</feature>
<evidence type="ECO:0000313" key="2">
    <source>
        <dbReference type="Proteomes" id="UP000814128"/>
    </source>
</evidence>
<gene>
    <name evidence="1" type="ORF">K488DRAFT_49506</name>
</gene>
<accession>A0ACB8QLA7</accession>
<reference evidence="1" key="1">
    <citation type="submission" date="2021-02" db="EMBL/GenBank/DDBJ databases">
        <authorList>
            <consortium name="DOE Joint Genome Institute"/>
            <person name="Ahrendt S."/>
            <person name="Looney B.P."/>
            <person name="Miyauchi S."/>
            <person name="Morin E."/>
            <person name="Drula E."/>
            <person name="Courty P.E."/>
            <person name="Chicoki N."/>
            <person name="Fauchery L."/>
            <person name="Kohler A."/>
            <person name="Kuo A."/>
            <person name="Labutti K."/>
            <person name="Pangilinan J."/>
            <person name="Lipzen A."/>
            <person name="Riley R."/>
            <person name="Andreopoulos W."/>
            <person name="He G."/>
            <person name="Johnson J."/>
            <person name="Barry K.W."/>
            <person name="Grigoriev I.V."/>
            <person name="Nagy L."/>
            <person name="Hibbett D."/>
            <person name="Henrissat B."/>
            <person name="Matheny P.B."/>
            <person name="Labbe J."/>
            <person name="Martin F."/>
        </authorList>
    </citation>
    <scope>NUCLEOTIDE SEQUENCE</scope>
    <source>
        <strain evidence="1">EC-137</strain>
    </source>
</reference>
<sequence>MALPFALRVVWFILALLAIPGSWIALVPFARAANVYWAPMAYGAAATVMEGIFCLGIIWNMDSVKMPRSFCWAQTIIFAVCTYILTGICTCLAWATYTTVVRPNYHANDGRQRYNTPLLVWRDAYIIPSVVFPLAASGVFTWVVIRLDAAKPSEGMYCDPTSPLWPRVLSYAGAPLLLAIPSFALSTLTALRIMRVESTARR</sequence>
<proteinExistence type="predicted"/>